<dbReference type="GO" id="GO:0005737">
    <property type="term" value="C:cytoplasm"/>
    <property type="evidence" value="ECO:0007669"/>
    <property type="project" value="TreeGrafter"/>
</dbReference>
<feature type="domain" description="Prephenate dehydratase" evidence="15">
    <location>
        <begin position="3"/>
        <end position="181"/>
    </location>
</feature>
<evidence type="ECO:0000256" key="10">
    <source>
        <dbReference type="ARBA" id="ARBA00023141"/>
    </source>
</evidence>
<evidence type="ECO:0000259" key="15">
    <source>
        <dbReference type="PROSITE" id="PS51171"/>
    </source>
</evidence>
<dbReference type="InterPro" id="IPR036291">
    <property type="entry name" value="NAD(P)-bd_dom_sf"/>
</dbReference>
<dbReference type="EC" id="1.3.1.12" evidence="3"/>
<evidence type="ECO:0000313" key="19">
    <source>
        <dbReference type="Proteomes" id="UP000539642"/>
    </source>
</evidence>
<dbReference type="AlphaFoldDB" id="A0A840UNU7"/>
<evidence type="ECO:0000256" key="14">
    <source>
        <dbReference type="ARBA" id="ARBA00049260"/>
    </source>
</evidence>
<dbReference type="UniPathway" id="UPA00122">
    <property type="reaction ID" value="UER00961"/>
</dbReference>
<keyword evidence="10" id="KW-0057">Aromatic amino acid biosynthesis</keyword>
<dbReference type="Proteomes" id="UP000539642">
    <property type="component" value="Unassembled WGS sequence"/>
</dbReference>
<keyword evidence="11" id="KW-0584">Phenylalanine biosynthesis</keyword>
<organism evidence="18 19">
    <name type="scientific">Desulfoprunum benzoelyticum</name>
    <dbReference type="NCBI Taxonomy" id="1506996"/>
    <lineage>
        <taxon>Bacteria</taxon>
        <taxon>Pseudomonadati</taxon>
        <taxon>Thermodesulfobacteriota</taxon>
        <taxon>Desulfobulbia</taxon>
        <taxon>Desulfobulbales</taxon>
        <taxon>Desulfobulbaceae</taxon>
        <taxon>Desulfoprunum</taxon>
    </lineage>
</organism>
<dbReference type="InterPro" id="IPR045865">
    <property type="entry name" value="ACT-like_dom_sf"/>
</dbReference>
<comment type="pathway">
    <text evidence="1">Amino-acid biosynthesis; L-phenylalanine biosynthesis; phenylpyruvate from prephenate: step 1/1.</text>
</comment>
<dbReference type="InterPro" id="IPR003099">
    <property type="entry name" value="Prephen_DH"/>
</dbReference>
<dbReference type="Gene3D" id="3.40.50.720">
    <property type="entry name" value="NAD(P)-binding Rossmann-like Domain"/>
    <property type="match status" value="1"/>
</dbReference>
<dbReference type="PANTHER" id="PTHR21022">
    <property type="entry name" value="PREPHENATE DEHYDRATASE P PROTEIN"/>
    <property type="match status" value="1"/>
</dbReference>
<proteinExistence type="predicted"/>
<evidence type="ECO:0000256" key="13">
    <source>
        <dbReference type="ARBA" id="ARBA00047848"/>
    </source>
</evidence>
<dbReference type="InterPro" id="IPR008927">
    <property type="entry name" value="6-PGluconate_DH-like_C_sf"/>
</dbReference>
<dbReference type="Gene3D" id="3.40.190.10">
    <property type="entry name" value="Periplasmic binding protein-like II"/>
    <property type="match status" value="2"/>
</dbReference>
<keyword evidence="9" id="KW-0520">NAD</keyword>
<evidence type="ECO:0000256" key="2">
    <source>
        <dbReference type="ARBA" id="ARBA00005067"/>
    </source>
</evidence>
<evidence type="ECO:0000256" key="9">
    <source>
        <dbReference type="ARBA" id="ARBA00023027"/>
    </source>
</evidence>
<dbReference type="PROSITE" id="PS51176">
    <property type="entry name" value="PDH_ADH"/>
    <property type="match status" value="1"/>
</dbReference>
<evidence type="ECO:0000259" key="17">
    <source>
        <dbReference type="PROSITE" id="PS51671"/>
    </source>
</evidence>
<keyword evidence="19" id="KW-1185">Reference proteome</keyword>
<evidence type="ECO:0000256" key="1">
    <source>
        <dbReference type="ARBA" id="ARBA00004741"/>
    </source>
</evidence>
<dbReference type="InterPro" id="IPR002912">
    <property type="entry name" value="ACT_dom"/>
</dbReference>
<evidence type="ECO:0000256" key="6">
    <source>
        <dbReference type="ARBA" id="ARBA00022498"/>
    </source>
</evidence>
<evidence type="ECO:0000256" key="3">
    <source>
        <dbReference type="ARBA" id="ARBA00012068"/>
    </source>
</evidence>
<dbReference type="SUPFAM" id="SSF51735">
    <property type="entry name" value="NAD(P)-binding Rossmann-fold domains"/>
    <property type="match status" value="1"/>
</dbReference>
<keyword evidence="12" id="KW-0456">Lyase</keyword>
<reference evidence="18 19" key="1">
    <citation type="submission" date="2020-08" db="EMBL/GenBank/DDBJ databases">
        <title>Genomic Encyclopedia of Type Strains, Phase IV (KMG-IV): sequencing the most valuable type-strain genomes for metagenomic binning, comparative biology and taxonomic classification.</title>
        <authorList>
            <person name="Goeker M."/>
        </authorList>
    </citation>
    <scope>NUCLEOTIDE SEQUENCE [LARGE SCALE GENOMIC DNA]</scope>
    <source>
        <strain evidence="18 19">DSM 28570</strain>
    </source>
</reference>
<feature type="domain" description="ACT" evidence="17">
    <location>
        <begin position="194"/>
        <end position="274"/>
    </location>
</feature>
<dbReference type="Pfam" id="PF01842">
    <property type="entry name" value="ACT"/>
    <property type="match status" value="1"/>
</dbReference>
<accession>A0A840UNU7</accession>
<dbReference type="SUPFAM" id="SSF53850">
    <property type="entry name" value="Periplasmic binding protein-like II"/>
    <property type="match status" value="1"/>
</dbReference>
<name>A0A840UNU7_9BACT</name>
<dbReference type="Gene3D" id="1.10.3660.10">
    <property type="entry name" value="6-phosphogluconate dehydrogenase C-terminal like domain"/>
    <property type="match status" value="1"/>
</dbReference>
<gene>
    <name evidence="18" type="ORF">HNQ81_000203</name>
</gene>
<comment type="catalytic activity">
    <reaction evidence="13">
        <text>prephenate + H(+) = 3-phenylpyruvate + CO2 + H2O</text>
        <dbReference type="Rhea" id="RHEA:21648"/>
        <dbReference type="ChEBI" id="CHEBI:15377"/>
        <dbReference type="ChEBI" id="CHEBI:15378"/>
        <dbReference type="ChEBI" id="CHEBI:16526"/>
        <dbReference type="ChEBI" id="CHEBI:18005"/>
        <dbReference type="ChEBI" id="CHEBI:29934"/>
        <dbReference type="EC" id="4.2.1.51"/>
    </reaction>
</comment>
<evidence type="ECO:0000256" key="8">
    <source>
        <dbReference type="ARBA" id="ARBA00023002"/>
    </source>
</evidence>
<evidence type="ECO:0000256" key="11">
    <source>
        <dbReference type="ARBA" id="ARBA00023222"/>
    </source>
</evidence>
<dbReference type="InterPro" id="IPR001086">
    <property type="entry name" value="Preph_deHydtase"/>
</dbReference>
<dbReference type="EC" id="4.2.1.51" evidence="4"/>
<dbReference type="UniPathway" id="UPA00121">
    <property type="reaction ID" value="UER00345"/>
</dbReference>
<dbReference type="PROSITE" id="PS51671">
    <property type="entry name" value="ACT"/>
    <property type="match status" value="1"/>
</dbReference>
<dbReference type="Pfam" id="PF20463">
    <property type="entry name" value="PDH_C"/>
    <property type="match status" value="1"/>
</dbReference>
<evidence type="ECO:0000256" key="4">
    <source>
        <dbReference type="ARBA" id="ARBA00013147"/>
    </source>
</evidence>
<protein>
    <recommendedName>
        <fullName evidence="5">Prephenate dehydrogenase</fullName>
        <ecNumber evidence="3">1.3.1.12</ecNumber>
        <ecNumber evidence="4">4.2.1.51</ecNumber>
    </recommendedName>
</protein>
<keyword evidence="8" id="KW-0560">Oxidoreductase</keyword>
<evidence type="ECO:0000256" key="5">
    <source>
        <dbReference type="ARBA" id="ARBA00016891"/>
    </source>
</evidence>
<evidence type="ECO:0000256" key="12">
    <source>
        <dbReference type="ARBA" id="ARBA00023239"/>
    </source>
</evidence>
<feature type="domain" description="Prephenate/arogenate dehydrogenase" evidence="16">
    <location>
        <begin position="284"/>
        <end position="549"/>
    </location>
</feature>
<dbReference type="GO" id="GO:0008977">
    <property type="term" value="F:prephenate dehydrogenase (NAD+) activity"/>
    <property type="evidence" value="ECO:0007669"/>
    <property type="project" value="UniProtKB-EC"/>
</dbReference>
<dbReference type="EMBL" id="JACHEO010000001">
    <property type="protein sequence ID" value="MBB5346496.1"/>
    <property type="molecule type" value="Genomic_DNA"/>
</dbReference>
<dbReference type="PANTHER" id="PTHR21022:SF19">
    <property type="entry name" value="PREPHENATE DEHYDRATASE-RELATED"/>
    <property type="match status" value="1"/>
</dbReference>
<dbReference type="GO" id="GO:0006571">
    <property type="term" value="P:tyrosine biosynthetic process"/>
    <property type="evidence" value="ECO:0007669"/>
    <property type="project" value="UniProtKB-UniPathway"/>
</dbReference>
<evidence type="ECO:0000313" key="18">
    <source>
        <dbReference type="EMBL" id="MBB5346496.1"/>
    </source>
</evidence>
<comment type="caution">
    <text evidence="18">The sequence shown here is derived from an EMBL/GenBank/DDBJ whole genome shotgun (WGS) entry which is preliminary data.</text>
</comment>
<keyword evidence="6" id="KW-0827">Tyrosine biosynthesis</keyword>
<dbReference type="RefSeq" id="WP_183347395.1">
    <property type="nucleotide sequence ID" value="NZ_JACHEO010000001.1"/>
</dbReference>
<dbReference type="Gene3D" id="3.30.70.260">
    <property type="match status" value="1"/>
</dbReference>
<dbReference type="GO" id="GO:0004664">
    <property type="term" value="F:prephenate dehydratase activity"/>
    <property type="evidence" value="ECO:0007669"/>
    <property type="project" value="UniProtKB-EC"/>
</dbReference>
<dbReference type="Pfam" id="PF00800">
    <property type="entry name" value="PDT"/>
    <property type="match status" value="1"/>
</dbReference>
<dbReference type="PROSITE" id="PS51171">
    <property type="entry name" value="PREPHENATE_DEHYDR_3"/>
    <property type="match status" value="1"/>
</dbReference>
<sequence length="568" mass="62787">MISIATQGPAGSDSCQAARQYAPDARLLLFNRIADILEAFLSGQADQALVPVYNTREGEIKESFRLVSQLEQGYWIDNVVLPIHLSLGAVSGGGLDLSTIKTIVGRSSVLRQCDEYLDRHFPLATMMAVQDIEAALADIRSSNRTSHAVIESEELLKKHGIPLIAREVVPHNRTRFAVLGKDLAKSSGYDATAIITRPLRDRVGMLADILGEFTRRGINILDLQTENDIKTQKLRIYIEAEGHIDDTLLREALTRLEKRVIQEDNAIKLLGSFPRVDMRVKQIKAFGFIGSGAMSRWFASRLENEGYTTYLTGRTSALRPEAMIEMVDVVVICVPISVTADTIRQYGRHLHDGQALILLAGESENTINTAFAATSPGVELMLVHNLWGPQALTMKDKNASVVRTARSGAFCSEFEAFLYKHGADIFHDSPSKHDLLMGVGQKLPTTISVALAMTLTRHEIDCLDISSHSTLTSLYGILAMARVHNQNPRTYAEIMATSGDGRKIVRSFAENLLHLIDLAESGDIDQLCRIMEANRNFMPPAFLQKRMKQAKAVDEMLSLSALKGDWDS</sequence>
<comment type="catalytic activity">
    <reaction evidence="14">
        <text>prephenate + NAD(+) = 3-(4-hydroxyphenyl)pyruvate + CO2 + NADH</text>
        <dbReference type="Rhea" id="RHEA:13869"/>
        <dbReference type="ChEBI" id="CHEBI:16526"/>
        <dbReference type="ChEBI" id="CHEBI:29934"/>
        <dbReference type="ChEBI" id="CHEBI:36242"/>
        <dbReference type="ChEBI" id="CHEBI:57540"/>
        <dbReference type="ChEBI" id="CHEBI:57945"/>
        <dbReference type="EC" id="1.3.1.12"/>
    </reaction>
</comment>
<comment type="pathway">
    <text evidence="2">Amino-acid biosynthesis; L-tyrosine biosynthesis; (4-hydroxyphenyl)pyruvate from prephenate (NAD(+) route): step 1/1.</text>
</comment>
<dbReference type="GO" id="GO:0009094">
    <property type="term" value="P:L-phenylalanine biosynthetic process"/>
    <property type="evidence" value="ECO:0007669"/>
    <property type="project" value="UniProtKB-UniPathway"/>
</dbReference>
<keyword evidence="7" id="KW-0028">Amino-acid biosynthesis</keyword>
<evidence type="ECO:0000256" key="7">
    <source>
        <dbReference type="ARBA" id="ARBA00022605"/>
    </source>
</evidence>
<dbReference type="SUPFAM" id="SSF55021">
    <property type="entry name" value="ACT-like"/>
    <property type="match status" value="1"/>
</dbReference>
<dbReference type="InterPro" id="IPR046825">
    <property type="entry name" value="PDH_C"/>
</dbReference>
<dbReference type="SUPFAM" id="SSF48179">
    <property type="entry name" value="6-phosphogluconate dehydrogenase C-terminal domain-like"/>
    <property type="match status" value="1"/>
</dbReference>
<dbReference type="GO" id="GO:0004665">
    <property type="term" value="F:prephenate dehydrogenase (NADP+) activity"/>
    <property type="evidence" value="ECO:0007669"/>
    <property type="project" value="InterPro"/>
</dbReference>
<evidence type="ECO:0000259" key="16">
    <source>
        <dbReference type="PROSITE" id="PS51176"/>
    </source>
</evidence>